<dbReference type="EMBL" id="SRPY01000883">
    <property type="protein sequence ID" value="KAG5916549.1"/>
    <property type="molecule type" value="Genomic_DNA"/>
</dbReference>
<sequence>MEYTMFNRFGSWEVEKIACFNAFAEEKYDQVFATIAWDVDEMNPKFSSQHPPTPDGMFELGDHWLREVIISRGLQLLLATSSILDHVILVSTMQDNIISWGDFIQKALTEGALDDLRNHRPLSIKEELQSRRAPLPFVVEDVASAAGTSLPPLAWTLLWRVTYGNL</sequence>
<dbReference type="AlphaFoldDB" id="A0A8K0J3N9"/>
<accession>A0A8K0J3N9</accession>
<comment type="caution">
    <text evidence="1">The sequence shown here is derived from an EMBL/GenBank/DDBJ whole genome shotgun (WGS) entry which is preliminary data.</text>
</comment>
<evidence type="ECO:0000313" key="1">
    <source>
        <dbReference type="EMBL" id="KAG5916549.1"/>
    </source>
</evidence>
<keyword evidence="2" id="KW-1185">Reference proteome</keyword>
<protein>
    <submittedName>
        <fullName evidence="1">Uncharacterized protein</fullName>
    </submittedName>
</protein>
<name>A0A8K0J3N9_9HYPO</name>
<organism evidence="1 2">
    <name type="scientific">Claviceps africana</name>
    <dbReference type="NCBI Taxonomy" id="83212"/>
    <lineage>
        <taxon>Eukaryota</taxon>
        <taxon>Fungi</taxon>
        <taxon>Dikarya</taxon>
        <taxon>Ascomycota</taxon>
        <taxon>Pezizomycotina</taxon>
        <taxon>Sordariomycetes</taxon>
        <taxon>Hypocreomycetidae</taxon>
        <taxon>Hypocreales</taxon>
        <taxon>Clavicipitaceae</taxon>
        <taxon>Claviceps</taxon>
    </lineage>
</organism>
<dbReference type="Proteomes" id="UP000811619">
    <property type="component" value="Unassembled WGS sequence"/>
</dbReference>
<gene>
    <name evidence="1" type="ORF">E4U42_007605</name>
</gene>
<dbReference type="OrthoDB" id="5304511at2759"/>
<proteinExistence type="predicted"/>
<reference evidence="1" key="1">
    <citation type="journal article" date="2020" name="bioRxiv">
        <title>Whole genome comparisons of ergot fungi reveals the divergence and evolution of species within the genus Claviceps are the result of varying mechanisms driving genome evolution and host range expansion.</title>
        <authorList>
            <person name="Wyka S.A."/>
            <person name="Mondo S.J."/>
            <person name="Liu M."/>
            <person name="Dettman J."/>
            <person name="Nalam V."/>
            <person name="Broders K.D."/>
        </authorList>
    </citation>
    <scope>NUCLEOTIDE SEQUENCE</scope>
    <source>
        <strain evidence="1">CCC 489</strain>
    </source>
</reference>
<evidence type="ECO:0000313" key="2">
    <source>
        <dbReference type="Proteomes" id="UP000811619"/>
    </source>
</evidence>